<evidence type="ECO:0000256" key="3">
    <source>
        <dbReference type="ARBA" id="ARBA00023242"/>
    </source>
</evidence>
<name>A0A0B2VI77_TOXCA</name>
<dbReference type="OrthoDB" id="361362at2759"/>
<dbReference type="GO" id="GO:0071339">
    <property type="term" value="C:MLL1 complex"/>
    <property type="evidence" value="ECO:0007669"/>
    <property type="project" value="TreeGrafter"/>
</dbReference>
<evidence type="ECO:0000313" key="6">
    <source>
        <dbReference type="Proteomes" id="UP000031036"/>
    </source>
</evidence>
<protein>
    <submittedName>
        <fullName evidence="5">Testis-expressed sequence 10-like protein</fullName>
    </submittedName>
</protein>
<organism evidence="5 6">
    <name type="scientific">Toxocara canis</name>
    <name type="common">Canine roundworm</name>
    <dbReference type="NCBI Taxonomy" id="6265"/>
    <lineage>
        <taxon>Eukaryota</taxon>
        <taxon>Metazoa</taxon>
        <taxon>Ecdysozoa</taxon>
        <taxon>Nematoda</taxon>
        <taxon>Chromadorea</taxon>
        <taxon>Rhabditida</taxon>
        <taxon>Spirurina</taxon>
        <taxon>Ascaridomorpha</taxon>
        <taxon>Ascaridoidea</taxon>
        <taxon>Toxocaridae</taxon>
        <taxon>Toxocara</taxon>
    </lineage>
</organism>
<comment type="similarity">
    <text evidence="2">Belongs to the IPI1/TEX10 family.</text>
</comment>
<comment type="caution">
    <text evidence="5">The sequence shown here is derived from an EMBL/GenBank/DDBJ whole genome shotgun (WGS) entry which is preliminary data.</text>
</comment>
<dbReference type="SUPFAM" id="SSF48371">
    <property type="entry name" value="ARM repeat"/>
    <property type="match status" value="1"/>
</dbReference>
<comment type="subcellular location">
    <subcellularLocation>
        <location evidence="1">Nucleus</location>
    </subcellularLocation>
</comment>
<dbReference type="AlphaFoldDB" id="A0A0B2VI77"/>
<dbReference type="PANTHER" id="PTHR16056:SF2">
    <property type="entry name" value="TESTIS-EXPRESSED PROTEIN 10"/>
    <property type="match status" value="1"/>
</dbReference>
<accession>A0A0B2VI77</accession>
<dbReference type="OMA" id="GHYNINV"/>
<proteinExistence type="inferred from homology"/>
<dbReference type="InterPro" id="IPR016024">
    <property type="entry name" value="ARM-type_fold"/>
</dbReference>
<dbReference type="InterPro" id="IPR024679">
    <property type="entry name" value="Ipi1_N"/>
</dbReference>
<keyword evidence="6" id="KW-1185">Reference proteome</keyword>
<dbReference type="Pfam" id="PF12333">
    <property type="entry name" value="Ipi1_N"/>
    <property type="match status" value="1"/>
</dbReference>
<sequence length="353" mass="39095">MGKKRRKKVKDFAKVKLKVGKKLKKPTATETRIQTKKVVLLEQLSASGSAHVSHRGLSLDELCRQLGHYNIKVRNDAIIGARQLLSSHPQLISHHLRTLIPAIGRLIADDKSDAASRAQLRALLQLLCASSPRVMSSHFALLIAHTLRALTHLKLSVRVFATSVLTILMNSYPDLCANCTDLFNAFLTLLSGNRKPSNKQLLIAALQAFLNVFTKKDTPKQEGPLHVGAFSIESKRVTRINLTPPPHLFNFGSNPQIKNHPSLDSVDGVLEAFKAICPFLVSLITDEKRQFMEEATDIASKLATAVSRVRQRSISSDFEAELHKSADALFVLAKKGILPKKLRDPIETLRAYS</sequence>
<evidence type="ECO:0000256" key="2">
    <source>
        <dbReference type="ARBA" id="ARBA00006427"/>
    </source>
</evidence>
<evidence type="ECO:0000313" key="5">
    <source>
        <dbReference type="EMBL" id="KHN81218.1"/>
    </source>
</evidence>
<dbReference type="Gene3D" id="1.25.10.10">
    <property type="entry name" value="Leucine-rich Repeat Variant"/>
    <property type="match status" value="1"/>
</dbReference>
<evidence type="ECO:0000259" key="4">
    <source>
        <dbReference type="Pfam" id="PF12333"/>
    </source>
</evidence>
<keyword evidence="3" id="KW-0539">Nucleus</keyword>
<dbReference type="Proteomes" id="UP000031036">
    <property type="component" value="Unassembled WGS sequence"/>
</dbReference>
<dbReference type="PANTHER" id="PTHR16056">
    <property type="entry name" value="REGULATOR OF MICROTUBULE DYNAMICS PROTEIN"/>
    <property type="match status" value="1"/>
</dbReference>
<reference evidence="5 6" key="1">
    <citation type="submission" date="2014-11" db="EMBL/GenBank/DDBJ databases">
        <title>Genetic blueprint of the zoonotic pathogen Toxocara canis.</title>
        <authorList>
            <person name="Zhu X.-Q."/>
            <person name="Korhonen P.K."/>
            <person name="Cai H."/>
            <person name="Young N.D."/>
            <person name="Nejsum P."/>
            <person name="von Samson-Himmelstjerna G."/>
            <person name="Boag P.R."/>
            <person name="Tan P."/>
            <person name="Li Q."/>
            <person name="Min J."/>
            <person name="Yang Y."/>
            <person name="Wang X."/>
            <person name="Fang X."/>
            <person name="Hall R.S."/>
            <person name="Hofmann A."/>
            <person name="Sternberg P.W."/>
            <person name="Jex A.R."/>
            <person name="Gasser R.B."/>
        </authorList>
    </citation>
    <scope>NUCLEOTIDE SEQUENCE [LARGE SCALE GENOMIC DNA]</scope>
    <source>
        <strain evidence="5">PN_DK_2014</strain>
    </source>
</reference>
<dbReference type="STRING" id="6265.A0A0B2VI77"/>
<dbReference type="InterPro" id="IPR011989">
    <property type="entry name" value="ARM-like"/>
</dbReference>
<dbReference type="EMBL" id="JPKZ01001575">
    <property type="protein sequence ID" value="KHN81218.1"/>
    <property type="molecule type" value="Genomic_DNA"/>
</dbReference>
<gene>
    <name evidence="5" type="primary">tex10</name>
    <name evidence="5" type="ORF">Tcan_15333</name>
</gene>
<evidence type="ECO:0000256" key="1">
    <source>
        <dbReference type="ARBA" id="ARBA00004123"/>
    </source>
</evidence>
<feature type="domain" description="Pre-rRNA-processing protein Ipi1 N-terminal" evidence="4">
    <location>
        <begin position="135"/>
        <end position="204"/>
    </location>
</feature>